<evidence type="ECO:0000256" key="4">
    <source>
        <dbReference type="SAM" id="MobiDB-lite"/>
    </source>
</evidence>
<dbReference type="PANTHER" id="PTHR43539">
    <property type="entry name" value="FLAVIN-BINDING MONOOXYGENASE-LIKE PROTEIN (AFU_ORTHOLOGUE AFUA_4G09220)"/>
    <property type="match status" value="1"/>
</dbReference>
<evidence type="ECO:0000313" key="7">
    <source>
        <dbReference type="Proteomes" id="UP000198307"/>
    </source>
</evidence>
<accession>A0A239Q2W5</accession>
<evidence type="ECO:0000256" key="1">
    <source>
        <dbReference type="ARBA" id="ARBA00022630"/>
    </source>
</evidence>
<dbReference type="InterPro" id="IPR020946">
    <property type="entry name" value="Flavin_mOase-like"/>
</dbReference>
<dbReference type="PRINTS" id="PR00411">
    <property type="entry name" value="PNDRDTASEI"/>
</dbReference>
<dbReference type="InterPro" id="IPR036188">
    <property type="entry name" value="FAD/NAD-bd_sf"/>
</dbReference>
<evidence type="ECO:0000259" key="5">
    <source>
        <dbReference type="Pfam" id="PF12680"/>
    </source>
</evidence>
<feature type="domain" description="SnoaL-like" evidence="5">
    <location>
        <begin position="18"/>
        <end position="114"/>
    </location>
</feature>
<name>A0A239Q2W5_9RHOB</name>
<evidence type="ECO:0000256" key="3">
    <source>
        <dbReference type="ARBA" id="ARBA00023002"/>
    </source>
</evidence>
<dbReference type="Gene3D" id="3.10.450.50">
    <property type="match status" value="1"/>
</dbReference>
<dbReference type="GO" id="GO:0050660">
    <property type="term" value="F:flavin adenine dinucleotide binding"/>
    <property type="evidence" value="ECO:0007669"/>
    <property type="project" value="InterPro"/>
</dbReference>
<dbReference type="OrthoDB" id="9808049at2"/>
<keyword evidence="3" id="KW-0560">Oxidoreductase</keyword>
<reference evidence="6 7" key="1">
    <citation type="submission" date="2017-07" db="EMBL/GenBank/DDBJ databases">
        <authorList>
            <person name="Sun Z.S."/>
            <person name="Albrecht U."/>
            <person name="Echele G."/>
            <person name="Lee C.C."/>
        </authorList>
    </citation>
    <scope>NUCLEOTIDE SEQUENCE [LARGE SCALE GENOMIC DNA]</scope>
    <source>
        <strain evidence="6 7">DSM 14827</strain>
    </source>
</reference>
<keyword evidence="2" id="KW-0274">FAD</keyword>
<dbReference type="Proteomes" id="UP000198307">
    <property type="component" value="Unassembled WGS sequence"/>
</dbReference>
<evidence type="ECO:0000256" key="2">
    <source>
        <dbReference type="ARBA" id="ARBA00022827"/>
    </source>
</evidence>
<dbReference type="PANTHER" id="PTHR43539:SF68">
    <property type="entry name" value="FLAVIN-BINDING MONOOXYGENASE-LIKE PROTEIN (AFU_ORTHOLOGUE AFUA_4G09220)"/>
    <property type="match status" value="1"/>
</dbReference>
<dbReference type="EMBL" id="FZQB01000037">
    <property type="protein sequence ID" value="SNT76901.1"/>
    <property type="molecule type" value="Genomic_DNA"/>
</dbReference>
<feature type="region of interest" description="Disordered" evidence="4">
    <location>
        <begin position="131"/>
        <end position="150"/>
    </location>
</feature>
<dbReference type="Pfam" id="PF12680">
    <property type="entry name" value="SnoaL_2"/>
    <property type="match status" value="1"/>
</dbReference>
<dbReference type="RefSeq" id="WP_089346177.1">
    <property type="nucleotide sequence ID" value="NZ_CP067130.1"/>
</dbReference>
<sequence length="599" mass="66824">MLDSAVTARTQQVLDTLNTALEAGDVDGASALFATDSYWRDLVAVTWNLKTVEGPGGVADMLNHQLTHTQPGNFQIQDGEMPAEEGGVITAWLTFETRAGRGWGLMRLKDDRIWTLLTALQELKGYEENRGKRRPMGAEHGAKKNRASWKERREAEQATLGYDTQPYTVIVGGGQGGIALGARMRQLGVPTIVLDKHDRPGDQWRSRYKSLCLHDPVWYDHMPYLKFPDNWPVFTPKDKVGDWLEMYTKVMEINYWTRSTVESASFDEATGKWTVNVMRDGERVVLQPTQLVLATGMSGKPNMPDFPGMDSFKGEIQHSSQHEGPDAWSGKKVVVVGSNNSAHDICAALWEADADVTMVQRSSTHIVRSDSLMEIGLGGLYSEDAVANGVTTEKADMIFASLPYRIMHEFQIPLYDQMRERDAEFYAGLEKAGFELDWGDDGSGLFMKYLRRGSGYYIDVGASQLIIDGEVKLAKGQVDHFEEDAVVLSDGTRLEADLVVMATGYGSMNGWAADLISQEVADKVGKVWGLGSDTTKDPGPWEGEQRNMWKPTQQENLWFHGGNLHQSRHYSLYLALQLKARMEGLETSVYGLQEVHHLS</sequence>
<organism evidence="6 7">
    <name type="scientific">Paracoccus seriniphilus</name>
    <dbReference type="NCBI Taxonomy" id="184748"/>
    <lineage>
        <taxon>Bacteria</taxon>
        <taxon>Pseudomonadati</taxon>
        <taxon>Pseudomonadota</taxon>
        <taxon>Alphaproteobacteria</taxon>
        <taxon>Rhodobacterales</taxon>
        <taxon>Paracoccaceae</taxon>
        <taxon>Paracoccus</taxon>
    </lineage>
</organism>
<dbReference type="InterPro" id="IPR050982">
    <property type="entry name" value="Auxin_biosynth/cation_transpt"/>
</dbReference>
<dbReference type="GO" id="GO:0004499">
    <property type="term" value="F:N,N-dimethylaniline monooxygenase activity"/>
    <property type="evidence" value="ECO:0007669"/>
    <property type="project" value="InterPro"/>
</dbReference>
<dbReference type="SUPFAM" id="SSF54427">
    <property type="entry name" value="NTF2-like"/>
    <property type="match status" value="1"/>
</dbReference>
<dbReference type="InterPro" id="IPR032710">
    <property type="entry name" value="NTF2-like_dom_sf"/>
</dbReference>
<gene>
    <name evidence="6" type="ORF">SAMN05444959_1374</name>
</gene>
<dbReference type="Pfam" id="PF00743">
    <property type="entry name" value="FMO-like"/>
    <property type="match status" value="1"/>
</dbReference>
<dbReference type="AlphaFoldDB" id="A0A239Q2W5"/>
<dbReference type="SUPFAM" id="SSF51905">
    <property type="entry name" value="FAD/NAD(P)-binding domain"/>
    <property type="match status" value="1"/>
</dbReference>
<evidence type="ECO:0000313" key="6">
    <source>
        <dbReference type="EMBL" id="SNT76901.1"/>
    </source>
</evidence>
<keyword evidence="7" id="KW-1185">Reference proteome</keyword>
<dbReference type="Gene3D" id="3.50.50.60">
    <property type="entry name" value="FAD/NAD(P)-binding domain"/>
    <property type="match status" value="2"/>
</dbReference>
<protein>
    <submittedName>
        <fullName evidence="6">Putative flavoprotein involved in K+ transport</fullName>
    </submittedName>
</protein>
<dbReference type="InterPro" id="IPR037401">
    <property type="entry name" value="SnoaL-like"/>
</dbReference>
<proteinExistence type="predicted"/>
<dbReference type="GO" id="GO:0050661">
    <property type="term" value="F:NADP binding"/>
    <property type="evidence" value="ECO:0007669"/>
    <property type="project" value="InterPro"/>
</dbReference>
<keyword evidence="1" id="KW-0285">Flavoprotein</keyword>
<dbReference type="Pfam" id="PF13450">
    <property type="entry name" value="NAD_binding_8"/>
    <property type="match status" value="1"/>
</dbReference>